<organism evidence="1 2">
    <name type="scientific">Gulosibacter bifidus</name>
    <dbReference type="NCBI Taxonomy" id="272239"/>
    <lineage>
        <taxon>Bacteria</taxon>
        <taxon>Bacillati</taxon>
        <taxon>Actinomycetota</taxon>
        <taxon>Actinomycetes</taxon>
        <taxon>Micrococcales</taxon>
        <taxon>Microbacteriaceae</taxon>
        <taxon>Gulosibacter</taxon>
    </lineage>
</organism>
<evidence type="ECO:0000313" key="2">
    <source>
        <dbReference type="Proteomes" id="UP001597453"/>
    </source>
</evidence>
<dbReference type="Proteomes" id="UP001597453">
    <property type="component" value="Unassembled WGS sequence"/>
</dbReference>
<keyword evidence="2" id="KW-1185">Reference proteome</keyword>
<reference evidence="2" key="1">
    <citation type="journal article" date="2019" name="Int. J. Syst. Evol. Microbiol.">
        <title>The Global Catalogue of Microorganisms (GCM) 10K type strain sequencing project: providing services to taxonomists for standard genome sequencing and annotation.</title>
        <authorList>
            <consortium name="The Broad Institute Genomics Platform"/>
            <consortium name="The Broad Institute Genome Sequencing Center for Infectious Disease"/>
            <person name="Wu L."/>
            <person name="Ma J."/>
        </authorList>
    </citation>
    <scope>NUCLEOTIDE SEQUENCE [LARGE SCALE GENOMIC DNA]</scope>
    <source>
        <strain evidence="2">TISTR 1511</strain>
    </source>
</reference>
<sequence>MDTRPKRRVHAIQYSHDAINNLDTFGVRTPNSLEAFEKVYIPSPSGDGGQDHALIAKGLDENRAGVAAIVDEIID</sequence>
<dbReference type="RefSeq" id="WP_066059623.1">
    <property type="nucleotide sequence ID" value="NZ_JBHUNF010000002.1"/>
</dbReference>
<accession>A0ABW5RI37</accession>
<name>A0ABW5RI37_9MICO</name>
<protein>
    <submittedName>
        <fullName evidence="1">Uncharacterized protein</fullName>
    </submittedName>
</protein>
<comment type="caution">
    <text evidence="1">The sequence shown here is derived from an EMBL/GenBank/DDBJ whole genome shotgun (WGS) entry which is preliminary data.</text>
</comment>
<proteinExistence type="predicted"/>
<gene>
    <name evidence="1" type="ORF">ACFSUQ_04565</name>
</gene>
<evidence type="ECO:0000313" key="1">
    <source>
        <dbReference type="EMBL" id="MFD2674572.1"/>
    </source>
</evidence>
<dbReference type="EMBL" id="JBHUNF010000002">
    <property type="protein sequence ID" value="MFD2674572.1"/>
    <property type="molecule type" value="Genomic_DNA"/>
</dbReference>